<organism evidence="2 3">
    <name type="scientific">Candidatus Methanodesulfokora washburnensis</name>
    <dbReference type="NCBI Taxonomy" id="2478471"/>
    <lineage>
        <taxon>Archaea</taxon>
        <taxon>Thermoproteota</taxon>
        <taxon>Candidatus Korarchaeia</taxon>
        <taxon>Candidatus Korarchaeia incertae sedis</taxon>
        <taxon>Candidatus Methanodesulfokora</taxon>
    </lineage>
</organism>
<evidence type="ECO:0000313" key="2">
    <source>
        <dbReference type="EMBL" id="RSN78418.1"/>
    </source>
</evidence>
<name>A0A3R9X9D2_9CREN</name>
<sequence>MGVGDPWSAGASIPAGGYVVFQPATGVTVLVLYIYNTDTTYVKFYYTDGTTDTYIDNLGTGQYRFTMINTKYLKVVNTATAAKTVGVHGMCLS</sequence>
<proteinExistence type="predicted"/>
<keyword evidence="1" id="KW-0812">Transmembrane</keyword>
<gene>
    <name evidence="2" type="ORF">D6D85_00925</name>
</gene>
<accession>A0A3R9X9D2</accession>
<reference evidence="2 3" key="1">
    <citation type="submission" date="2018-10" db="EMBL/GenBank/DDBJ databases">
        <title>Co-occurring genomic capacity for anaerobic methane metabolism and dissimilatory sulfite reduction discovered in the Korarchaeota.</title>
        <authorList>
            <person name="Mckay L.J."/>
            <person name="Dlakic M."/>
            <person name="Fields M.W."/>
            <person name="Delmont T.O."/>
            <person name="Eren A.M."/>
            <person name="Jay Z.J."/>
            <person name="Klingelsmith K.B."/>
            <person name="Rusch D.B."/>
            <person name="Inskeep W.P."/>
        </authorList>
    </citation>
    <scope>NUCLEOTIDE SEQUENCE [LARGE SCALE GENOMIC DNA]</scope>
    <source>
        <strain evidence="2 3">MDKW</strain>
    </source>
</reference>
<dbReference type="Proteomes" id="UP000277582">
    <property type="component" value="Unassembled WGS sequence"/>
</dbReference>
<evidence type="ECO:0000256" key="1">
    <source>
        <dbReference type="SAM" id="Phobius"/>
    </source>
</evidence>
<dbReference type="RefSeq" id="WP_125670147.1">
    <property type="nucleotide sequence ID" value="NZ_RCOS01000017.1"/>
</dbReference>
<comment type="caution">
    <text evidence="2">The sequence shown here is derived from an EMBL/GenBank/DDBJ whole genome shotgun (WGS) entry which is preliminary data.</text>
</comment>
<evidence type="ECO:0000313" key="3">
    <source>
        <dbReference type="Proteomes" id="UP000277582"/>
    </source>
</evidence>
<protein>
    <submittedName>
        <fullName evidence="2">Uncharacterized protein</fullName>
    </submittedName>
</protein>
<keyword evidence="1" id="KW-0472">Membrane</keyword>
<keyword evidence="1" id="KW-1133">Transmembrane helix</keyword>
<keyword evidence="3" id="KW-1185">Reference proteome</keyword>
<dbReference type="EMBL" id="RCOS01000017">
    <property type="protein sequence ID" value="RSN78418.1"/>
    <property type="molecule type" value="Genomic_DNA"/>
</dbReference>
<dbReference type="AlphaFoldDB" id="A0A3R9X9D2"/>
<feature type="transmembrane region" description="Helical" evidence="1">
    <location>
        <begin position="15"/>
        <end position="35"/>
    </location>
</feature>